<dbReference type="OMA" id="QKGEWDE"/>
<evidence type="ECO:0000313" key="2">
    <source>
        <dbReference type="EMBL" id="OQU78160.1"/>
    </source>
</evidence>
<reference evidence="2 3" key="1">
    <citation type="journal article" date="2009" name="Nature">
        <title>The Sorghum bicolor genome and the diversification of grasses.</title>
        <authorList>
            <person name="Paterson A.H."/>
            <person name="Bowers J.E."/>
            <person name="Bruggmann R."/>
            <person name="Dubchak I."/>
            <person name="Grimwood J."/>
            <person name="Gundlach H."/>
            <person name="Haberer G."/>
            <person name="Hellsten U."/>
            <person name="Mitros T."/>
            <person name="Poliakov A."/>
            <person name="Schmutz J."/>
            <person name="Spannagl M."/>
            <person name="Tang H."/>
            <person name="Wang X."/>
            <person name="Wicker T."/>
            <person name="Bharti A.K."/>
            <person name="Chapman J."/>
            <person name="Feltus F.A."/>
            <person name="Gowik U."/>
            <person name="Grigoriev I.V."/>
            <person name="Lyons E."/>
            <person name="Maher C.A."/>
            <person name="Martis M."/>
            <person name="Narechania A."/>
            <person name="Otillar R.P."/>
            <person name="Penning B.W."/>
            <person name="Salamov A.A."/>
            <person name="Wang Y."/>
            <person name="Zhang L."/>
            <person name="Carpita N.C."/>
            <person name="Freeling M."/>
            <person name="Gingle A.R."/>
            <person name="Hash C.T."/>
            <person name="Keller B."/>
            <person name="Klein P."/>
            <person name="Kresovich S."/>
            <person name="McCann M.C."/>
            <person name="Ming R."/>
            <person name="Peterson D.G."/>
            <person name="Mehboob-ur-Rahman"/>
            <person name="Ware D."/>
            <person name="Westhoff P."/>
            <person name="Mayer K.F."/>
            <person name="Messing J."/>
            <person name="Rokhsar D.S."/>
        </authorList>
    </citation>
    <scope>NUCLEOTIDE SEQUENCE [LARGE SCALE GENOMIC DNA]</scope>
    <source>
        <strain evidence="3">cv. BTx623</strain>
    </source>
</reference>
<dbReference type="PANTHER" id="PTHR33086:SF98">
    <property type="entry name" value="OS05G0468200 PROTEIN"/>
    <property type="match status" value="1"/>
</dbReference>
<accession>A0A1Z5R354</accession>
<dbReference type="FunCoup" id="A0A1Z5R354">
    <property type="interactions" value="3"/>
</dbReference>
<organism evidence="2 3">
    <name type="scientific">Sorghum bicolor</name>
    <name type="common">Sorghum</name>
    <name type="synonym">Sorghum vulgare</name>
    <dbReference type="NCBI Taxonomy" id="4558"/>
    <lineage>
        <taxon>Eukaryota</taxon>
        <taxon>Viridiplantae</taxon>
        <taxon>Streptophyta</taxon>
        <taxon>Embryophyta</taxon>
        <taxon>Tracheophyta</taxon>
        <taxon>Spermatophyta</taxon>
        <taxon>Magnoliopsida</taxon>
        <taxon>Liliopsida</taxon>
        <taxon>Poales</taxon>
        <taxon>Poaceae</taxon>
        <taxon>PACMAD clade</taxon>
        <taxon>Panicoideae</taxon>
        <taxon>Andropogonodae</taxon>
        <taxon>Andropogoneae</taxon>
        <taxon>Sorghinae</taxon>
        <taxon>Sorghum</taxon>
    </lineage>
</organism>
<dbReference type="AlphaFoldDB" id="A0A1Z5R354"/>
<dbReference type="EMBL" id="CM000768">
    <property type="protein sequence ID" value="OQU78160.1"/>
    <property type="molecule type" value="Genomic_DNA"/>
</dbReference>
<sequence length="442" mass="48436">MRLPLRGALVAGVCSRLRRGLSTAASRPQWAIVNGTGLLVNSTSRRATLQLAEHPRFSELLVPSHLINPLPRINSDLESVGLFGGMVCATSGDGLLLLEFRDGPATPAFAAKVRAARESQSRTVTVSGNTHDIDPDITRFVCNPLSGEIFRLPDIDGTKKVRGHHAKGILTQSVRGHGPPDRYAVVELSMEGEGDKGTFVMRRFFSETRVWDKMVGLPSLLPRPRRIDMDLEVVAFAGRLWWVDDLTWGAVSADPFSEQPELRFVELPRASVRPVPGPGKNEIPVQGMHRRMGVSEGKLRYVEVSQRQPFVLSSYALDDDGDCWRLEHQVARSPLLANAGTQEGTPRIGVIDPLNAHAVYVIHRNRALVIDMYTRKVLASSLMTDVPANPVAAACFSSLLKACVLPPWLGTTRIPYAGTLSGNIKSKTLPDVLVRVDRDAEN</sequence>
<evidence type="ECO:0000259" key="1">
    <source>
        <dbReference type="Pfam" id="PF07762"/>
    </source>
</evidence>
<keyword evidence="3" id="KW-1185">Reference proteome</keyword>
<protein>
    <recommendedName>
        <fullName evidence="1">DUF1618 domain-containing protein</fullName>
    </recommendedName>
</protein>
<dbReference type="Pfam" id="PF07762">
    <property type="entry name" value="DUF1618"/>
    <property type="match status" value="1"/>
</dbReference>
<dbReference type="InterPro" id="IPR011676">
    <property type="entry name" value="DUF1618"/>
</dbReference>
<evidence type="ECO:0000313" key="3">
    <source>
        <dbReference type="Proteomes" id="UP000000768"/>
    </source>
</evidence>
<dbReference type="Proteomes" id="UP000000768">
    <property type="component" value="Chromosome 9"/>
</dbReference>
<dbReference type="InParanoid" id="A0A1Z5R354"/>
<reference evidence="3" key="2">
    <citation type="journal article" date="2018" name="Plant J.">
        <title>The Sorghum bicolor reference genome: improved assembly, gene annotations, a transcriptome atlas, and signatures of genome organization.</title>
        <authorList>
            <person name="McCormick R.F."/>
            <person name="Truong S.K."/>
            <person name="Sreedasyam A."/>
            <person name="Jenkins J."/>
            <person name="Shu S."/>
            <person name="Sims D."/>
            <person name="Kennedy M."/>
            <person name="Amirebrahimi M."/>
            <person name="Weers B.D."/>
            <person name="McKinley B."/>
            <person name="Mattison A."/>
            <person name="Morishige D.T."/>
            <person name="Grimwood J."/>
            <person name="Schmutz J."/>
            <person name="Mullet J.E."/>
        </authorList>
    </citation>
    <scope>NUCLEOTIDE SEQUENCE [LARGE SCALE GENOMIC DNA]</scope>
    <source>
        <strain evidence="3">cv. BTx623</strain>
    </source>
</reference>
<dbReference type="Gramene" id="OQU78160">
    <property type="protein sequence ID" value="OQU78160"/>
    <property type="gene ID" value="SORBI_3009G168400"/>
</dbReference>
<dbReference type="STRING" id="4558.A0A1Z5R354"/>
<name>A0A1Z5R354_SORBI</name>
<dbReference type="eggNOG" id="ENOG502S3VB">
    <property type="taxonomic scope" value="Eukaryota"/>
</dbReference>
<dbReference type="PANTHER" id="PTHR33086">
    <property type="entry name" value="OS05G0468200 PROTEIN-RELATED"/>
    <property type="match status" value="1"/>
</dbReference>
<feature type="domain" description="DUF1618" evidence="1">
    <location>
        <begin position="242"/>
        <end position="338"/>
    </location>
</feature>
<gene>
    <name evidence="2" type="ORF">SORBI_3009G168400</name>
</gene>
<proteinExistence type="predicted"/>